<keyword evidence="2" id="KW-1185">Reference proteome</keyword>
<gene>
    <name evidence="1" type="ORF">E3U43_018294</name>
</gene>
<organism evidence="1 2">
    <name type="scientific">Larimichthys crocea</name>
    <name type="common">Large yellow croaker</name>
    <name type="synonym">Pseudosciaena crocea</name>
    <dbReference type="NCBI Taxonomy" id="215358"/>
    <lineage>
        <taxon>Eukaryota</taxon>
        <taxon>Metazoa</taxon>
        <taxon>Chordata</taxon>
        <taxon>Craniata</taxon>
        <taxon>Vertebrata</taxon>
        <taxon>Euteleostomi</taxon>
        <taxon>Actinopterygii</taxon>
        <taxon>Neopterygii</taxon>
        <taxon>Teleostei</taxon>
        <taxon>Neoteleostei</taxon>
        <taxon>Acanthomorphata</taxon>
        <taxon>Eupercaria</taxon>
        <taxon>Sciaenidae</taxon>
        <taxon>Larimichthys</taxon>
    </lineage>
</organism>
<proteinExistence type="predicted"/>
<protein>
    <submittedName>
        <fullName evidence="1">Uncharacterized protein</fullName>
    </submittedName>
</protein>
<name>A0ACD3R3G4_LARCR</name>
<evidence type="ECO:0000313" key="1">
    <source>
        <dbReference type="EMBL" id="TMS13219.1"/>
    </source>
</evidence>
<dbReference type="Proteomes" id="UP000793456">
    <property type="component" value="Chromosome XI"/>
</dbReference>
<accession>A0ACD3R3G4</accession>
<reference evidence="1" key="1">
    <citation type="submission" date="2018-11" db="EMBL/GenBank/DDBJ databases">
        <title>The sequence and de novo assembly of Larimichthys crocea genome using PacBio and Hi-C technologies.</title>
        <authorList>
            <person name="Xu P."/>
            <person name="Chen B."/>
            <person name="Zhou Z."/>
            <person name="Ke Q."/>
            <person name="Wu Y."/>
            <person name="Bai H."/>
            <person name="Pu F."/>
        </authorList>
    </citation>
    <scope>NUCLEOTIDE SEQUENCE</scope>
    <source>
        <tissue evidence="1">Muscle</tissue>
    </source>
</reference>
<comment type="caution">
    <text evidence="1">The sequence shown here is derived from an EMBL/GenBank/DDBJ whole genome shotgun (WGS) entry which is preliminary data.</text>
</comment>
<evidence type="ECO:0000313" key="2">
    <source>
        <dbReference type="Proteomes" id="UP000793456"/>
    </source>
</evidence>
<sequence length="881" mass="92019">MLQNSCHSVTVSEVALNINYNILDSSLARQPCLSNRATATELHGNSVPCLPNGASIGRTSAQALHPEQTETSPTKTELPSQQTAGIVKEDQRGFCKNGVKKQDEESITVHEVAPASSVPCPPPTKTLRRKLGDFFTLKKRRGLKSETCQEGRPKKASIADFIRPLREVARAEKEKDKDRVKERDRENEKEKAKEPPSAVTGESAVQETPVSGAPPLRGEAVPPRRALREGKSQSLILLSGSASAGTTNARNTAKKQFEGQHSFEQKLHLMLQRIGVSKAQPGETQVQEGEMKKAESEGTIIDSKPEPPPTFTKPRTMSASSDTRHQIRPSVSAHEAAGKPALLPKPVLKPGLPLTTSGRNTPENELAQIQEGETNTATKLSPTAAPSTPAAPALTATTTPTALTISNSVPDATNFTISSSSTVPPSDTDICTDSVNATEAATTPTNVTELDIKPSVLKANADTAELPTLPILTSTTTPTEPSTTVTAPPTSSESITPSLSVTSNSTTITTPSITTSETVSTPNNESLASTTSTNLSTKSTFPEPNCILSVDATPAAGAGDAAISITTTASFPSANISDMSTTTTTSSATEASDDSTPVSSASSVSLVSSVIKTASPPPNSTDPITPDTAITSSSSLASSALPPTTSTSSTTSPRSTDHMDSSSTSTITHPTTPSPADISAPSTSSSETNPTDTTTTTSSLNRADTTSTPSSAAAAAISSPLLTDSDQPYTDNISTTISDLPTTDNSSATTHHLTSPAPSNEGAGQDSDLQASPEERSSVEPTASDKEREMVQKSEKAAMDESKKVAIGGKESENEKDKPALVNSEVISKEMQEESVKPEEDAVKTEVEKAEPASGRDCELSRDEGVIDGQKQEETKSAGEK</sequence>
<dbReference type="EMBL" id="CM011684">
    <property type="protein sequence ID" value="TMS13219.1"/>
    <property type="molecule type" value="Genomic_DNA"/>
</dbReference>